<sequence length="213" mass="23556">MTTKDCLVPERIVLVFSVLWKSTAFSHYVCPSTRSERGASIRKPVEHREGGVRCQSLAQSESMITAENTAASCASESSKTDFLGKLASLFFFARSGRDLGIPTESMNRKMGTIATEISYVDIHIIHSKYLAEFTVHYGFSPCHHPTTALGGRGENRYAIRGWMGVWMVGRSCGLNKEGFPRLIAENLSEFNQISARVGWQVTTRPTTLLALAC</sequence>
<dbReference type="Proteomes" id="UP001362999">
    <property type="component" value="Unassembled WGS sequence"/>
</dbReference>
<organism evidence="1 2">
    <name type="scientific">Favolaschia claudopus</name>
    <dbReference type="NCBI Taxonomy" id="2862362"/>
    <lineage>
        <taxon>Eukaryota</taxon>
        <taxon>Fungi</taxon>
        <taxon>Dikarya</taxon>
        <taxon>Basidiomycota</taxon>
        <taxon>Agaricomycotina</taxon>
        <taxon>Agaricomycetes</taxon>
        <taxon>Agaricomycetidae</taxon>
        <taxon>Agaricales</taxon>
        <taxon>Marasmiineae</taxon>
        <taxon>Mycenaceae</taxon>
        <taxon>Favolaschia</taxon>
    </lineage>
</organism>
<name>A0AAW0AHD1_9AGAR</name>
<dbReference type="AlphaFoldDB" id="A0AAW0AHD1"/>
<reference evidence="1 2" key="1">
    <citation type="journal article" date="2024" name="J Genomics">
        <title>Draft genome sequencing and assembly of Favolaschia claudopus CIRM-BRFM 2984 isolated from oak limbs.</title>
        <authorList>
            <person name="Navarro D."/>
            <person name="Drula E."/>
            <person name="Chaduli D."/>
            <person name="Cazenave R."/>
            <person name="Ahrendt S."/>
            <person name="Wang J."/>
            <person name="Lipzen A."/>
            <person name="Daum C."/>
            <person name="Barry K."/>
            <person name="Grigoriev I.V."/>
            <person name="Favel A."/>
            <person name="Rosso M.N."/>
            <person name="Martin F."/>
        </authorList>
    </citation>
    <scope>NUCLEOTIDE SEQUENCE [LARGE SCALE GENOMIC DNA]</scope>
    <source>
        <strain evidence="1 2">CIRM-BRFM 2984</strain>
    </source>
</reference>
<gene>
    <name evidence="1" type="ORF">R3P38DRAFT_1605232</name>
</gene>
<comment type="caution">
    <text evidence="1">The sequence shown here is derived from an EMBL/GenBank/DDBJ whole genome shotgun (WGS) entry which is preliminary data.</text>
</comment>
<protein>
    <submittedName>
        <fullName evidence="1">Uncharacterized protein</fullName>
    </submittedName>
</protein>
<proteinExistence type="predicted"/>
<evidence type="ECO:0000313" key="2">
    <source>
        <dbReference type="Proteomes" id="UP001362999"/>
    </source>
</evidence>
<evidence type="ECO:0000313" key="1">
    <source>
        <dbReference type="EMBL" id="KAK7008513.1"/>
    </source>
</evidence>
<dbReference type="EMBL" id="JAWWNJ010000067">
    <property type="protein sequence ID" value="KAK7008513.1"/>
    <property type="molecule type" value="Genomic_DNA"/>
</dbReference>
<keyword evidence="2" id="KW-1185">Reference proteome</keyword>
<accession>A0AAW0AHD1</accession>